<gene>
    <name evidence="13" type="ORF">AOCH_002992</name>
</gene>
<feature type="region of interest" description="Disordered" evidence="9">
    <location>
        <begin position="170"/>
        <end position="297"/>
    </location>
</feature>
<sequence length="430" mass="48289">MEHKANLDEEGGESRRTGHGLFQGMSFWLSQNVPQRSRFKEIIQQNGGIVKLLEKDAEIQLVDHARKNLPANTFSYRFVETSVRNGKLENLEAYRAGPSAARPVGATHIPSRGHRLPYTMQEDQILWDWMQPYENDKSAPISGNKIYQDLAEKYPRHTYQSWRDRYLKKLRGHSRPGGPAEPTEALPPSDEPRSRSPLTPTPRSNATTLGADPELHRPRDKKRKRSPEPSKSSEIESRNGNRQHTTTGTQNSLEASVPPTSITQAVDGSAQSPPNAKKAQNIENSATENSAPENSKSQEAIDALFLELPFFPSISEPEHDQEVPGQGIDAWIDDYLRMGKGVNEDQIIEALRCTSMDPELADKVLLSLIAGEGIPNDMRGVWTSEDDKCVEAQDSRDIERVLKKHGSDLFNSRWEYLNMAREAGLEKNYG</sequence>
<comment type="caution">
    <text evidence="13">The sequence shown here is derived from an EMBL/GenBank/DDBJ whole genome shotgun (WGS) entry which is preliminary data.</text>
</comment>
<evidence type="ECO:0000313" key="13">
    <source>
        <dbReference type="EMBL" id="KKK12720.1"/>
    </source>
</evidence>
<evidence type="ECO:0000259" key="10">
    <source>
        <dbReference type="Pfam" id="PF08914"/>
    </source>
</evidence>
<comment type="subcellular location">
    <subcellularLocation>
        <location evidence="8">Nucleus</location>
    </subcellularLocation>
    <subcellularLocation>
        <location evidence="8">Chromosome</location>
        <location evidence="8">Telomere</location>
    </subcellularLocation>
</comment>
<evidence type="ECO:0000256" key="2">
    <source>
        <dbReference type="ARBA" id="ARBA00022454"/>
    </source>
</evidence>
<dbReference type="AlphaFoldDB" id="A0A0F8W486"/>
<dbReference type="Pfam" id="PF11626">
    <property type="entry name" value="Rap1_C"/>
    <property type="match status" value="1"/>
</dbReference>
<dbReference type="CDD" id="cd11653">
    <property type="entry name" value="rap1_RCT"/>
    <property type="match status" value="1"/>
</dbReference>
<evidence type="ECO:0000259" key="11">
    <source>
        <dbReference type="Pfam" id="PF11626"/>
    </source>
</evidence>
<keyword evidence="2 8" id="KW-0158">Chromosome</keyword>
<dbReference type="InterPro" id="IPR038104">
    <property type="entry name" value="Rap1_C_sf"/>
</dbReference>
<evidence type="ECO:0000259" key="12">
    <source>
        <dbReference type="Pfam" id="PF16589"/>
    </source>
</evidence>
<comment type="function">
    <text evidence="8">Involved in the regulation of telomere length, clustering and has a specific role in telomere position effect (TPE).</text>
</comment>
<comment type="subunit">
    <text evidence="8">Homodimer.</text>
</comment>
<evidence type="ECO:0000256" key="3">
    <source>
        <dbReference type="ARBA" id="ARBA00022895"/>
    </source>
</evidence>
<dbReference type="EMBL" id="JYKN01003408">
    <property type="protein sequence ID" value="KKK12720.1"/>
    <property type="molecule type" value="Genomic_DNA"/>
</dbReference>
<evidence type="ECO:0000256" key="8">
    <source>
        <dbReference type="RuleBase" id="RU367107"/>
    </source>
</evidence>
<evidence type="ECO:0000313" key="14">
    <source>
        <dbReference type="Proteomes" id="UP000034947"/>
    </source>
</evidence>
<feature type="compositionally biased region" description="Polar residues" evidence="9">
    <location>
        <begin position="281"/>
        <end position="297"/>
    </location>
</feature>
<dbReference type="Proteomes" id="UP000034947">
    <property type="component" value="Unassembled WGS sequence"/>
</dbReference>
<dbReference type="OrthoDB" id="435460at2759"/>
<dbReference type="Pfam" id="PF08914">
    <property type="entry name" value="Myb_Rap1"/>
    <property type="match status" value="1"/>
</dbReference>
<keyword evidence="7 8" id="KW-0539">Nucleus</keyword>
<dbReference type="Pfam" id="PF16589">
    <property type="entry name" value="BRCT_2"/>
    <property type="match status" value="1"/>
</dbReference>
<evidence type="ECO:0000256" key="7">
    <source>
        <dbReference type="ARBA" id="ARBA00023242"/>
    </source>
</evidence>
<comment type="similarity">
    <text evidence="1 8">Belongs to the RAP1 family.</text>
</comment>
<keyword evidence="3 8" id="KW-0779">Telomere</keyword>
<dbReference type="Gene3D" id="1.10.10.2170">
    <property type="match status" value="1"/>
</dbReference>
<keyword evidence="6" id="KW-0804">Transcription</keyword>
<accession>A0A0F8W486</accession>
<feature type="domain" description="BRCT" evidence="12">
    <location>
        <begin position="21"/>
        <end position="95"/>
    </location>
</feature>
<evidence type="ECO:0000256" key="9">
    <source>
        <dbReference type="SAM" id="MobiDB-lite"/>
    </source>
</evidence>
<evidence type="ECO:0000256" key="5">
    <source>
        <dbReference type="ARBA" id="ARBA00023159"/>
    </source>
</evidence>
<keyword evidence="5" id="KW-0010">Activator</keyword>
<dbReference type="InterPro" id="IPR021661">
    <property type="entry name" value="Rap1_C"/>
</dbReference>
<dbReference type="PANTHER" id="PTHR16466">
    <property type="entry name" value="TELOMERE REPEAT-BINDING FACTOR 2-INTERACTING PROTEIN 1"/>
    <property type="match status" value="1"/>
</dbReference>
<dbReference type="GO" id="GO:0070187">
    <property type="term" value="C:shelterin complex"/>
    <property type="evidence" value="ECO:0007669"/>
    <property type="project" value="TreeGrafter"/>
</dbReference>
<evidence type="ECO:0000256" key="4">
    <source>
        <dbReference type="ARBA" id="ARBA00023015"/>
    </source>
</evidence>
<dbReference type="InterPro" id="IPR009057">
    <property type="entry name" value="Homeodomain-like_sf"/>
</dbReference>
<feature type="compositionally biased region" description="Basic and acidic residues" evidence="9">
    <location>
        <begin position="226"/>
        <end position="239"/>
    </location>
</feature>
<feature type="compositionally biased region" description="Polar residues" evidence="9">
    <location>
        <begin position="240"/>
        <end position="274"/>
    </location>
</feature>
<dbReference type="CDD" id="cd11655">
    <property type="entry name" value="rap1_myb-like"/>
    <property type="match status" value="1"/>
</dbReference>
<feature type="domain" description="TERF2-interacting telomeric protein 1 Myb" evidence="10">
    <location>
        <begin position="118"/>
        <end position="177"/>
    </location>
</feature>
<dbReference type="GO" id="GO:0042162">
    <property type="term" value="F:telomeric DNA binding"/>
    <property type="evidence" value="ECO:0007669"/>
    <property type="project" value="TreeGrafter"/>
</dbReference>
<evidence type="ECO:0000256" key="1">
    <source>
        <dbReference type="ARBA" id="ARBA00010467"/>
    </source>
</evidence>
<proteinExistence type="inferred from homology"/>
<reference evidence="13 14" key="1">
    <citation type="submission" date="2015-02" db="EMBL/GenBank/DDBJ databases">
        <title>Draft Genome Sequences of Two Closely-Related Aflatoxigenic Aspergillus Species Obtained from the Cote d'Ivoire.</title>
        <authorList>
            <person name="Moore G.G."/>
            <person name="Beltz S.B."/>
            <person name="Mack B.M."/>
        </authorList>
    </citation>
    <scope>NUCLEOTIDE SEQUENCE [LARGE SCALE GENOMIC DNA]</scope>
    <source>
        <strain evidence="13 14">SRRC1432</strain>
    </source>
</reference>
<dbReference type="GO" id="GO:0031848">
    <property type="term" value="P:protection from non-homologous end joining at telomere"/>
    <property type="evidence" value="ECO:0007669"/>
    <property type="project" value="TreeGrafter"/>
</dbReference>
<feature type="compositionally biased region" description="Low complexity" evidence="9">
    <location>
        <begin position="195"/>
        <end position="204"/>
    </location>
</feature>
<dbReference type="PANTHER" id="PTHR16466:SF6">
    <property type="entry name" value="TELOMERIC REPEAT-BINDING FACTOR 2-INTERACTING PROTEIN 1"/>
    <property type="match status" value="1"/>
</dbReference>
<evidence type="ECO:0000256" key="6">
    <source>
        <dbReference type="ARBA" id="ARBA00023163"/>
    </source>
</evidence>
<dbReference type="Gene3D" id="1.10.10.60">
    <property type="entry name" value="Homeodomain-like"/>
    <property type="match status" value="1"/>
</dbReference>
<keyword evidence="4" id="KW-0805">Transcription regulation</keyword>
<name>A0A0F8W486_9EURO</name>
<organism evidence="13 14">
    <name type="scientific">Aspergillus ochraceoroseus</name>
    <dbReference type="NCBI Taxonomy" id="138278"/>
    <lineage>
        <taxon>Eukaryota</taxon>
        <taxon>Fungi</taxon>
        <taxon>Dikarya</taxon>
        <taxon>Ascomycota</taxon>
        <taxon>Pezizomycotina</taxon>
        <taxon>Eurotiomycetes</taxon>
        <taxon>Eurotiomycetidae</taxon>
        <taxon>Eurotiales</taxon>
        <taxon>Aspergillaceae</taxon>
        <taxon>Aspergillus</taxon>
        <taxon>Aspergillus subgen. Nidulantes</taxon>
    </lineage>
</organism>
<dbReference type="GO" id="GO:0010833">
    <property type="term" value="P:telomere maintenance via telomere lengthening"/>
    <property type="evidence" value="ECO:0007669"/>
    <property type="project" value="UniProtKB-UniRule"/>
</dbReference>
<dbReference type="SUPFAM" id="SSF46689">
    <property type="entry name" value="Homeodomain-like"/>
    <property type="match status" value="1"/>
</dbReference>
<dbReference type="InterPro" id="IPR039595">
    <property type="entry name" value="TE2IP/Rap1"/>
</dbReference>
<dbReference type="VEuPathDB" id="FungiDB:P175DRAFT_0497495"/>
<dbReference type="InterPro" id="IPR015010">
    <property type="entry name" value="TERF2IP_Myb"/>
</dbReference>
<protein>
    <recommendedName>
        <fullName evidence="8">DNA-binding protein RAP1</fullName>
    </recommendedName>
</protein>
<keyword evidence="14" id="KW-1185">Reference proteome</keyword>
<dbReference type="InterPro" id="IPR001357">
    <property type="entry name" value="BRCT_dom"/>
</dbReference>
<feature type="domain" description="TRF2-interacting telomeric protein/Rap1 C-terminal" evidence="11">
    <location>
        <begin position="341"/>
        <end position="418"/>
    </location>
</feature>